<comment type="caution">
    <text evidence="2">The sequence shown here is derived from an EMBL/GenBank/DDBJ whole genome shotgun (WGS) entry which is preliminary data.</text>
</comment>
<dbReference type="PRINTS" id="PR00069">
    <property type="entry name" value="ALDKETRDTASE"/>
</dbReference>
<gene>
    <name evidence="2" type="ORF">D8M03_06400</name>
</gene>
<dbReference type="InterPro" id="IPR023210">
    <property type="entry name" value="NADP_OxRdtase_dom"/>
</dbReference>
<dbReference type="InterPro" id="IPR053135">
    <property type="entry name" value="AKR2_Oxidoreductase"/>
</dbReference>
<dbReference type="PANTHER" id="PTHR43312:SF1">
    <property type="entry name" value="NADP-DEPENDENT OXIDOREDUCTASE DOMAIN-CONTAINING PROTEIN"/>
    <property type="match status" value="1"/>
</dbReference>
<dbReference type="SUPFAM" id="SSF51430">
    <property type="entry name" value="NAD(P)-linked oxidoreductase"/>
    <property type="match status" value="1"/>
</dbReference>
<organism evidence="2 3">
    <name type="scientific">Ureibacillus endophyticus</name>
    <dbReference type="NCBI Taxonomy" id="1978490"/>
    <lineage>
        <taxon>Bacteria</taxon>
        <taxon>Bacillati</taxon>
        <taxon>Bacillota</taxon>
        <taxon>Bacilli</taxon>
        <taxon>Bacillales</taxon>
        <taxon>Caryophanaceae</taxon>
        <taxon>Ureibacillus</taxon>
    </lineage>
</organism>
<evidence type="ECO:0000313" key="2">
    <source>
        <dbReference type="EMBL" id="RKQ18008.1"/>
    </source>
</evidence>
<dbReference type="AlphaFoldDB" id="A0A494Z614"/>
<dbReference type="GO" id="GO:0016491">
    <property type="term" value="F:oxidoreductase activity"/>
    <property type="evidence" value="ECO:0007669"/>
    <property type="project" value="InterPro"/>
</dbReference>
<feature type="domain" description="NADP-dependent oxidoreductase" evidence="1">
    <location>
        <begin position="16"/>
        <end position="273"/>
    </location>
</feature>
<evidence type="ECO:0000259" key="1">
    <source>
        <dbReference type="Pfam" id="PF00248"/>
    </source>
</evidence>
<dbReference type="InterPro" id="IPR036812">
    <property type="entry name" value="NAD(P)_OxRdtase_dom_sf"/>
</dbReference>
<dbReference type="Pfam" id="PF00248">
    <property type="entry name" value="Aldo_ket_red"/>
    <property type="match status" value="1"/>
</dbReference>
<proteinExistence type="predicted"/>
<keyword evidence="3" id="KW-1185">Reference proteome</keyword>
<protein>
    <submittedName>
        <fullName evidence="2">Aldo/keto reductase</fullName>
    </submittedName>
</protein>
<dbReference type="CDD" id="cd19086">
    <property type="entry name" value="AKR_AKR11C1"/>
    <property type="match status" value="1"/>
</dbReference>
<evidence type="ECO:0000313" key="3">
    <source>
        <dbReference type="Proteomes" id="UP000272238"/>
    </source>
</evidence>
<dbReference type="EMBL" id="RBZN01000011">
    <property type="protein sequence ID" value="RKQ18008.1"/>
    <property type="molecule type" value="Genomic_DNA"/>
</dbReference>
<dbReference type="Proteomes" id="UP000272238">
    <property type="component" value="Unassembled WGS sequence"/>
</dbReference>
<name>A0A494Z614_9BACL</name>
<dbReference type="OrthoDB" id="9773828at2"/>
<accession>A0A494Z614</accession>
<dbReference type="PANTHER" id="PTHR43312">
    <property type="entry name" value="D-THREO-ALDOSE 1-DEHYDROGENASE"/>
    <property type="match status" value="1"/>
</dbReference>
<sequence length="296" mass="33751">MKKRALGNSSIEITELSLGCMSLPTTIEDAKPVIYSAIDYGINYFDTADLYDHGMNEEIVGELLKPHRNEIVLATKVGNRWNTGENGWSWDPSPSHIENGLKESLRRLKTDYIDVYQLHGGTINDPWDDIIETFEQLKEQGYIREYGISSIRPNVFTSFLKNSNAISNMMQYNILDRRAEEWFEQIASAGTSVVTRGSIAKGILTSDWKNRIQNYMSYSSEELQQVIQSLESHYEDIHALAFAFNLKHPVVASTVIGARNKEQLEQNIKAYEKAQGITDLSFVNQITKKDVYTDHR</sequence>
<dbReference type="InterPro" id="IPR020471">
    <property type="entry name" value="AKR"/>
</dbReference>
<dbReference type="RefSeq" id="WP_121213952.1">
    <property type="nucleotide sequence ID" value="NZ_RBZN01000011.1"/>
</dbReference>
<dbReference type="Gene3D" id="3.20.20.100">
    <property type="entry name" value="NADP-dependent oxidoreductase domain"/>
    <property type="match status" value="1"/>
</dbReference>
<reference evidence="2 3" key="1">
    <citation type="journal article" date="2016" name="Antonie Van Leeuwenhoek">
        <title>Lysinibacillus endophyticus sp. nov., an indole-3-acetic acid producing endophytic bacterium isolated from corn root (Zea mays cv. Xinken-5).</title>
        <authorList>
            <person name="Yu J."/>
            <person name="Guan X."/>
            <person name="Liu C."/>
            <person name="Xiang W."/>
            <person name="Yu Z."/>
            <person name="Liu X."/>
            <person name="Wang G."/>
        </authorList>
    </citation>
    <scope>NUCLEOTIDE SEQUENCE [LARGE SCALE GENOMIC DNA]</scope>
    <source>
        <strain evidence="2 3">DSM 100506</strain>
    </source>
</reference>